<dbReference type="Gene3D" id="3.40.50.2300">
    <property type="match status" value="1"/>
</dbReference>
<evidence type="ECO:0000256" key="4">
    <source>
        <dbReference type="ARBA" id="ARBA00022475"/>
    </source>
</evidence>
<dbReference type="InterPro" id="IPR036641">
    <property type="entry name" value="HPT_dom_sf"/>
</dbReference>
<feature type="transmembrane region" description="Helical" evidence="16">
    <location>
        <begin position="192"/>
        <end position="214"/>
    </location>
</feature>
<dbReference type="RefSeq" id="WP_185796011.1">
    <property type="nucleotide sequence ID" value="NZ_JACLQD010000001.1"/>
</dbReference>
<evidence type="ECO:0000256" key="8">
    <source>
        <dbReference type="ARBA" id="ARBA00022692"/>
    </source>
</evidence>
<dbReference type="InterPro" id="IPR003661">
    <property type="entry name" value="HisK_dim/P_dom"/>
</dbReference>
<keyword evidence="13 16" id="KW-0472">Membrane</keyword>
<dbReference type="Pfam" id="PF02518">
    <property type="entry name" value="HATPase_c"/>
    <property type="match status" value="1"/>
</dbReference>
<dbReference type="Pfam" id="PF01627">
    <property type="entry name" value="Hpt"/>
    <property type="match status" value="1"/>
</dbReference>
<evidence type="ECO:0000256" key="13">
    <source>
        <dbReference type="ARBA" id="ARBA00023136"/>
    </source>
</evidence>
<dbReference type="SMART" id="SM00448">
    <property type="entry name" value="REC"/>
    <property type="match status" value="1"/>
</dbReference>
<evidence type="ECO:0000256" key="9">
    <source>
        <dbReference type="ARBA" id="ARBA00022777"/>
    </source>
</evidence>
<feature type="domain" description="PAS" evidence="19">
    <location>
        <begin position="227"/>
        <end position="271"/>
    </location>
</feature>
<evidence type="ECO:0000256" key="10">
    <source>
        <dbReference type="ARBA" id="ARBA00022840"/>
    </source>
</evidence>
<dbReference type="SMART" id="SM00388">
    <property type="entry name" value="HisKA"/>
    <property type="match status" value="1"/>
</dbReference>
<dbReference type="PROSITE" id="PS50112">
    <property type="entry name" value="PAS"/>
    <property type="match status" value="1"/>
</dbReference>
<dbReference type="InterPro" id="IPR036890">
    <property type="entry name" value="HATPase_C_sf"/>
</dbReference>
<dbReference type="PROSITE" id="PS50110">
    <property type="entry name" value="RESPONSE_REGULATORY"/>
    <property type="match status" value="1"/>
</dbReference>
<keyword evidence="4" id="KW-1003">Cell membrane</keyword>
<evidence type="ECO:0000256" key="15">
    <source>
        <dbReference type="PROSITE-ProRule" id="PRU00169"/>
    </source>
</evidence>
<dbReference type="CDD" id="cd16922">
    <property type="entry name" value="HATPase_EvgS-ArcB-TorS-like"/>
    <property type="match status" value="1"/>
</dbReference>
<keyword evidence="6 15" id="KW-0597">Phosphoprotein</keyword>
<dbReference type="InterPro" id="IPR036097">
    <property type="entry name" value="HisK_dim/P_sf"/>
</dbReference>
<dbReference type="Gene3D" id="3.30.450.20">
    <property type="entry name" value="PAS domain"/>
    <property type="match status" value="1"/>
</dbReference>
<dbReference type="FunFam" id="3.30.565.10:FF:000010">
    <property type="entry name" value="Sensor histidine kinase RcsC"/>
    <property type="match status" value="1"/>
</dbReference>
<sequence length="873" mass="93260">MTQDSRSRASDAIASLRLAGAIVLVSVCMIAIGMLALDVKDRLKALERANSDNTQWVLMQSEVEVLRLQGAILSALASPPPADMPAALDETRRWFNVLYSRVSMLEQSSIYAPLLGKADYQDDHHVLRAFLDDNVALIDSSDDKLLAALHDLSLRLPPVRNAARQLTLKALTDFAAVSDAQRESMSDTLVRLAIMTGALFLLLAGAVIVLSRLYKVSETRAGELRNTGARLATIISNSADGIVVTDKSGAILEFNPAAQAIFLRRRDEVVGGSGLDLLFADGANGKQGRALAEAMAKMTDGREPLRMEIDALRGDGTTFPAEISIALSRPAGGNLVVSFVRDISDRRKAQRDLTDALDRALAGEKAKAEFLAVMSHEMRTPLNGLIGSMDLLGQTGLNEEQRELLSVMETSGDILLGHVNSVLDISKAEAGAIQIVEDRFDLDRLIDDTVSNQTGLAASRGTTINVVRASGPLGEVTGDAGRIRQILLNLVGNAVKFTKDGTITVETEILAERDAGTGRNIYEFRVIDSGIGISEANLSRIFEDFVTVDASYGRSQGGTGLGLGIARRLAQAMGGNIGAESEEGEGSLFWLRLPLAAPVGEAPAEASRDTRLRGDQQAPQGKPLNVLVVEDNEINRFLLRRYLEAAGHTVTEAVDGLNGVEVAQGAAFDAILMDISMPRMDGVEATTRIRASGGPSAKARILALTAHALPEEQQRFRSVGMETGLTKPVDRVALLRSLAAGTGTEIAVETGAVAEDDVLNLASLRELVEQIGQEMAATLIQRLVEEGEGMVGRILTLAAPAHDAEVARIAHQLAGTSGTFGTTKLRHVLSGIEQAIKQGDRDALHRNRSALPEIWQASRTALEAQVALMESVA</sequence>
<dbReference type="PROSITE" id="PS50894">
    <property type="entry name" value="HPT"/>
    <property type="match status" value="1"/>
</dbReference>
<dbReference type="SUPFAM" id="SSF47384">
    <property type="entry name" value="Homodimeric domain of signal transducing histidine kinase"/>
    <property type="match status" value="1"/>
</dbReference>
<dbReference type="Pfam" id="PF13426">
    <property type="entry name" value="PAS_9"/>
    <property type="match status" value="1"/>
</dbReference>
<dbReference type="InterPro" id="IPR000700">
    <property type="entry name" value="PAS-assoc_C"/>
</dbReference>
<dbReference type="Pfam" id="PF00512">
    <property type="entry name" value="HisKA"/>
    <property type="match status" value="1"/>
</dbReference>
<evidence type="ECO:0000256" key="2">
    <source>
        <dbReference type="ARBA" id="ARBA00004429"/>
    </source>
</evidence>
<dbReference type="Gene3D" id="1.20.120.160">
    <property type="entry name" value="HPT domain"/>
    <property type="match status" value="1"/>
</dbReference>
<dbReference type="CDD" id="cd00130">
    <property type="entry name" value="PAS"/>
    <property type="match status" value="1"/>
</dbReference>
<keyword evidence="10" id="KW-0547">Nucleotide-binding</keyword>
<dbReference type="NCBIfam" id="TIGR00229">
    <property type="entry name" value="sensory_box"/>
    <property type="match status" value="1"/>
</dbReference>
<evidence type="ECO:0000259" key="19">
    <source>
        <dbReference type="PROSITE" id="PS50112"/>
    </source>
</evidence>
<evidence type="ECO:0000259" key="21">
    <source>
        <dbReference type="PROSITE" id="PS50894"/>
    </source>
</evidence>
<protein>
    <recommendedName>
        <fullName evidence="3">histidine kinase</fullName>
        <ecNumber evidence="3">2.7.13.3</ecNumber>
    </recommendedName>
</protein>
<evidence type="ECO:0000256" key="5">
    <source>
        <dbReference type="ARBA" id="ARBA00022519"/>
    </source>
</evidence>
<dbReference type="PANTHER" id="PTHR43047:SF64">
    <property type="entry name" value="HISTIDINE KINASE CONTAINING CHEY-HOMOLOGOUS RECEIVER DOMAIN AND PAS DOMAIN-RELATED"/>
    <property type="match status" value="1"/>
</dbReference>
<gene>
    <name evidence="22" type="ORF">H7F16_02755</name>
</gene>
<feature type="domain" description="HPt" evidence="21">
    <location>
        <begin position="772"/>
        <end position="872"/>
    </location>
</feature>
<proteinExistence type="predicted"/>
<organism evidence="22 23">
    <name type="scientific">Paragemmobacter straminiformis</name>
    <dbReference type="NCBI Taxonomy" id="2045119"/>
    <lineage>
        <taxon>Bacteria</taxon>
        <taxon>Pseudomonadati</taxon>
        <taxon>Pseudomonadota</taxon>
        <taxon>Alphaproteobacteria</taxon>
        <taxon>Rhodobacterales</taxon>
        <taxon>Paracoccaceae</taxon>
        <taxon>Paragemmobacter</taxon>
    </lineage>
</organism>
<dbReference type="SUPFAM" id="SSF47226">
    <property type="entry name" value="Histidine-containing phosphotransfer domain, HPT domain"/>
    <property type="match status" value="1"/>
</dbReference>
<evidence type="ECO:0000256" key="14">
    <source>
        <dbReference type="PROSITE-ProRule" id="PRU00110"/>
    </source>
</evidence>
<comment type="subcellular location">
    <subcellularLocation>
        <location evidence="2">Cell inner membrane</location>
        <topology evidence="2">Multi-pass membrane protein</topology>
    </subcellularLocation>
</comment>
<feature type="domain" description="Response regulatory" evidence="18">
    <location>
        <begin position="625"/>
        <end position="742"/>
    </location>
</feature>
<comment type="catalytic activity">
    <reaction evidence="1">
        <text>ATP + protein L-histidine = ADP + protein N-phospho-L-histidine.</text>
        <dbReference type="EC" id="2.7.13.3"/>
    </reaction>
</comment>
<keyword evidence="12" id="KW-0902">Two-component regulatory system</keyword>
<dbReference type="PANTHER" id="PTHR43047">
    <property type="entry name" value="TWO-COMPONENT HISTIDINE PROTEIN KINASE"/>
    <property type="match status" value="1"/>
</dbReference>
<accession>A0A842I631</accession>
<dbReference type="Pfam" id="PF00072">
    <property type="entry name" value="Response_reg"/>
    <property type="match status" value="1"/>
</dbReference>
<feature type="domain" description="PAC" evidence="20">
    <location>
        <begin position="305"/>
        <end position="355"/>
    </location>
</feature>
<dbReference type="PROSITE" id="PS50113">
    <property type="entry name" value="PAC"/>
    <property type="match status" value="1"/>
</dbReference>
<dbReference type="InterPro" id="IPR011006">
    <property type="entry name" value="CheY-like_superfamily"/>
</dbReference>
<keyword evidence="10" id="KW-0067">ATP-binding</keyword>
<dbReference type="AlphaFoldDB" id="A0A842I631"/>
<dbReference type="SUPFAM" id="SSF52172">
    <property type="entry name" value="CheY-like"/>
    <property type="match status" value="1"/>
</dbReference>
<dbReference type="InterPro" id="IPR000014">
    <property type="entry name" value="PAS"/>
</dbReference>
<dbReference type="PROSITE" id="PS50109">
    <property type="entry name" value="HIS_KIN"/>
    <property type="match status" value="1"/>
</dbReference>
<dbReference type="EC" id="2.7.13.3" evidence="3"/>
<evidence type="ECO:0000256" key="1">
    <source>
        <dbReference type="ARBA" id="ARBA00000085"/>
    </source>
</evidence>
<keyword evidence="11 16" id="KW-1133">Transmembrane helix</keyword>
<keyword evidence="23" id="KW-1185">Reference proteome</keyword>
<feature type="domain" description="Histidine kinase" evidence="17">
    <location>
        <begin position="373"/>
        <end position="597"/>
    </location>
</feature>
<dbReference type="SMART" id="SM00387">
    <property type="entry name" value="HATPase_c"/>
    <property type="match status" value="1"/>
</dbReference>
<dbReference type="InterPro" id="IPR005467">
    <property type="entry name" value="His_kinase_dom"/>
</dbReference>
<dbReference type="SMART" id="SM00091">
    <property type="entry name" value="PAS"/>
    <property type="match status" value="1"/>
</dbReference>
<reference evidence="22 23" key="1">
    <citation type="journal article" date="2017" name="Int. J. Syst. Evol. Microbiol.">
        <title>Gemmobacter straminiformis sp. nov., isolated from an artificial fountain.</title>
        <authorList>
            <person name="Kang J.Y."/>
            <person name="Kim M.J."/>
            <person name="Chun J."/>
            <person name="Son K.P."/>
            <person name="Jahng K.Y."/>
        </authorList>
    </citation>
    <scope>NUCLEOTIDE SEQUENCE [LARGE SCALE GENOMIC DNA]</scope>
    <source>
        <strain evidence="22 23">CAM-8</strain>
    </source>
</reference>
<dbReference type="PRINTS" id="PR00344">
    <property type="entry name" value="BCTRLSENSOR"/>
</dbReference>
<feature type="modified residue" description="4-aspartylphosphate" evidence="15">
    <location>
        <position position="674"/>
    </location>
</feature>
<evidence type="ECO:0000259" key="18">
    <source>
        <dbReference type="PROSITE" id="PS50110"/>
    </source>
</evidence>
<name>A0A842I631_9RHOB</name>
<dbReference type="InterPro" id="IPR003594">
    <property type="entry name" value="HATPase_dom"/>
</dbReference>
<evidence type="ECO:0000256" key="12">
    <source>
        <dbReference type="ARBA" id="ARBA00023012"/>
    </source>
</evidence>
<keyword evidence="5" id="KW-0997">Cell inner membrane</keyword>
<dbReference type="CDD" id="cd17546">
    <property type="entry name" value="REC_hyHK_CKI1_RcsC-like"/>
    <property type="match status" value="1"/>
</dbReference>
<evidence type="ECO:0000313" key="22">
    <source>
        <dbReference type="EMBL" id="MBC2834408.1"/>
    </source>
</evidence>
<keyword evidence="8 16" id="KW-0812">Transmembrane</keyword>
<keyword evidence="9" id="KW-0418">Kinase</keyword>
<dbReference type="Gene3D" id="1.10.287.130">
    <property type="match status" value="1"/>
</dbReference>
<dbReference type="EMBL" id="JACLQD010000001">
    <property type="protein sequence ID" value="MBC2834408.1"/>
    <property type="molecule type" value="Genomic_DNA"/>
</dbReference>
<dbReference type="GO" id="GO:0000155">
    <property type="term" value="F:phosphorelay sensor kinase activity"/>
    <property type="evidence" value="ECO:0007669"/>
    <property type="project" value="InterPro"/>
</dbReference>
<dbReference type="InterPro" id="IPR008207">
    <property type="entry name" value="Sig_transdc_His_kin_Hpt_dom"/>
</dbReference>
<dbReference type="InterPro" id="IPR004358">
    <property type="entry name" value="Sig_transdc_His_kin-like_C"/>
</dbReference>
<comment type="caution">
    <text evidence="22">The sequence shown here is derived from an EMBL/GenBank/DDBJ whole genome shotgun (WGS) entry which is preliminary data.</text>
</comment>
<evidence type="ECO:0000256" key="6">
    <source>
        <dbReference type="ARBA" id="ARBA00022553"/>
    </source>
</evidence>
<dbReference type="CDD" id="cd00082">
    <property type="entry name" value="HisKA"/>
    <property type="match status" value="1"/>
</dbReference>
<evidence type="ECO:0000256" key="7">
    <source>
        <dbReference type="ARBA" id="ARBA00022679"/>
    </source>
</evidence>
<dbReference type="InterPro" id="IPR035965">
    <property type="entry name" value="PAS-like_dom_sf"/>
</dbReference>
<dbReference type="Gene3D" id="3.30.565.10">
    <property type="entry name" value="Histidine kinase-like ATPase, C-terminal domain"/>
    <property type="match status" value="1"/>
</dbReference>
<keyword evidence="7" id="KW-0808">Transferase</keyword>
<evidence type="ECO:0000256" key="11">
    <source>
        <dbReference type="ARBA" id="ARBA00022989"/>
    </source>
</evidence>
<dbReference type="SUPFAM" id="SSF55874">
    <property type="entry name" value="ATPase domain of HSP90 chaperone/DNA topoisomerase II/histidine kinase"/>
    <property type="match status" value="1"/>
</dbReference>
<evidence type="ECO:0000256" key="16">
    <source>
        <dbReference type="SAM" id="Phobius"/>
    </source>
</evidence>
<dbReference type="GO" id="GO:0005886">
    <property type="term" value="C:plasma membrane"/>
    <property type="evidence" value="ECO:0007669"/>
    <property type="project" value="UniProtKB-SubCell"/>
</dbReference>
<dbReference type="InterPro" id="IPR001789">
    <property type="entry name" value="Sig_transdc_resp-reg_receiver"/>
</dbReference>
<dbReference type="SUPFAM" id="SSF55785">
    <property type="entry name" value="PYP-like sensor domain (PAS domain)"/>
    <property type="match status" value="1"/>
</dbReference>
<dbReference type="Proteomes" id="UP000555411">
    <property type="component" value="Unassembled WGS sequence"/>
</dbReference>
<evidence type="ECO:0000256" key="3">
    <source>
        <dbReference type="ARBA" id="ARBA00012438"/>
    </source>
</evidence>
<evidence type="ECO:0000313" key="23">
    <source>
        <dbReference type="Proteomes" id="UP000555411"/>
    </source>
</evidence>
<feature type="modified residue" description="Phosphohistidine" evidence="14">
    <location>
        <position position="811"/>
    </location>
</feature>
<feature type="transmembrane region" description="Helical" evidence="16">
    <location>
        <begin position="12"/>
        <end position="37"/>
    </location>
</feature>
<evidence type="ECO:0000259" key="17">
    <source>
        <dbReference type="PROSITE" id="PS50109"/>
    </source>
</evidence>
<evidence type="ECO:0000259" key="20">
    <source>
        <dbReference type="PROSITE" id="PS50113"/>
    </source>
</evidence>